<keyword evidence="2 4" id="KW-0808">Transferase</keyword>
<dbReference type="KEGG" id="aram:KAR29_06590"/>
<keyword evidence="3 4" id="KW-0949">S-adenosyl-L-methionine</keyword>
<dbReference type="Gene3D" id="3.40.50.150">
    <property type="entry name" value="Vaccinia Virus protein VP39"/>
    <property type="match status" value="1"/>
</dbReference>
<dbReference type="Pfam" id="PF01938">
    <property type="entry name" value="TRAM"/>
    <property type="match status" value="1"/>
</dbReference>
<dbReference type="PROSITE" id="PS01231">
    <property type="entry name" value="TRMA_2"/>
    <property type="match status" value="1"/>
</dbReference>
<dbReference type="GO" id="GO:0070041">
    <property type="term" value="F:rRNA (uridine-C5-)-methyltransferase activity"/>
    <property type="evidence" value="ECO:0007669"/>
    <property type="project" value="TreeGrafter"/>
</dbReference>
<feature type="active site" evidence="5">
    <location>
        <position position="413"/>
    </location>
</feature>
<dbReference type="Gene3D" id="2.40.50.140">
    <property type="entry name" value="Nucleic acid-binding proteins"/>
    <property type="match status" value="1"/>
</dbReference>
<dbReference type="EC" id="2.1.1.190" evidence="7"/>
<keyword evidence="8" id="KW-1185">Reference proteome</keyword>
<evidence type="ECO:0000256" key="3">
    <source>
        <dbReference type="ARBA" id="ARBA00022691"/>
    </source>
</evidence>
<name>A0A9Q7AQE3_9BACT</name>
<dbReference type="InterPro" id="IPR002792">
    <property type="entry name" value="TRAM_dom"/>
</dbReference>
<feature type="binding site" evidence="4">
    <location>
        <position position="340"/>
    </location>
    <ligand>
        <name>S-adenosyl-L-methionine</name>
        <dbReference type="ChEBI" id="CHEBI:59789"/>
    </ligand>
</feature>
<dbReference type="PANTHER" id="PTHR11061:SF30">
    <property type="entry name" value="TRNA (URACIL(54)-C(5))-METHYLTRANSFERASE"/>
    <property type="match status" value="1"/>
</dbReference>
<feature type="binding site" evidence="4">
    <location>
        <position position="319"/>
    </location>
    <ligand>
        <name>S-adenosyl-L-methionine</name>
        <dbReference type="ChEBI" id="CHEBI:59789"/>
    </ligand>
</feature>
<dbReference type="RefSeq" id="WP_274374802.1">
    <property type="nucleotide sequence ID" value="NZ_CP072943.1"/>
</dbReference>
<feature type="binding site" evidence="4">
    <location>
        <position position="386"/>
    </location>
    <ligand>
        <name>S-adenosyl-L-methionine</name>
        <dbReference type="ChEBI" id="CHEBI:59789"/>
    </ligand>
</feature>
<dbReference type="GO" id="GO:0070475">
    <property type="term" value="P:rRNA base methylation"/>
    <property type="evidence" value="ECO:0007669"/>
    <property type="project" value="TreeGrafter"/>
</dbReference>
<gene>
    <name evidence="7" type="primary">rlmD</name>
    <name evidence="7" type="ORF">KAR29_06590</name>
</gene>
<dbReference type="SUPFAM" id="SSF50249">
    <property type="entry name" value="Nucleic acid-binding proteins"/>
    <property type="match status" value="1"/>
</dbReference>
<proteinExistence type="inferred from homology"/>
<accession>A0A9Q7AQE3</accession>
<evidence type="ECO:0000256" key="5">
    <source>
        <dbReference type="PROSITE-ProRule" id="PRU10015"/>
    </source>
</evidence>
<reference evidence="8" key="1">
    <citation type="submission" date="2021-04" db="EMBL/GenBank/DDBJ databases">
        <title>A novel Synergistetes isolate from a pyrite-forming mixed culture.</title>
        <authorList>
            <person name="Bunk B."/>
            <person name="Sproer C."/>
            <person name="Spring S."/>
            <person name="Pester M."/>
        </authorList>
    </citation>
    <scope>NUCLEOTIDE SEQUENCE [LARGE SCALE GENOMIC DNA]</scope>
    <source>
        <strain evidence="8">J.5.4.2-T.3.5.2</strain>
    </source>
</reference>
<sequence>MPLQGETRLLRARGVNSEGDGLCDCDDGLVVFVPMMLPGEEALVRLVKVKRSYGIGKVLESKAVSPERVTPFCPWFGKCGGCRLQHGSYSLQLEIKEGLLLDAMMRLGGFLRENIPLRPCVPSPRQRHYRNKASFPIQSFRGVVTPGFFQRDSHHLIPVDRCPLIDPSLEELMKVFRETLPTLSLRAYDERSQRGSLRHVLLRKGSHSGQGAVLLVLKERPSSALFDELRVFARKTRARFPLFSSWAINIHPDPGNVIIGSRTLPLSGAPYIEERLGKYVFRMDLTAFFQVNSSQAENLYESVKASLGQEEKGDILELYSGVGSLTAYLASTGRRVTAVESWEPSSRSLEHNMKSNAVKNVSVFRGRAEDYCSTGVLPPFRTVVLDPPRSGSTPEVIAAISRLSPLEILYISCNPATLARDLRSFVDTGYRLISLTPFDLFPQTAHVETLAILKRTR</sequence>
<evidence type="ECO:0000256" key="1">
    <source>
        <dbReference type="ARBA" id="ARBA00022603"/>
    </source>
</evidence>
<dbReference type="Gene3D" id="2.40.50.1070">
    <property type="match status" value="1"/>
</dbReference>
<evidence type="ECO:0000259" key="6">
    <source>
        <dbReference type="PROSITE" id="PS50926"/>
    </source>
</evidence>
<feature type="active site" description="Nucleophile" evidence="4">
    <location>
        <position position="413"/>
    </location>
</feature>
<dbReference type="InterPro" id="IPR029063">
    <property type="entry name" value="SAM-dependent_MTases_sf"/>
</dbReference>
<protein>
    <submittedName>
        <fullName evidence="7">23S rRNA (Uracil(1939)-C(5))-methyltransferase RlmD</fullName>
        <ecNumber evidence="7">2.1.1.190</ecNumber>
    </submittedName>
</protein>
<dbReference type="PROSITE" id="PS50926">
    <property type="entry name" value="TRAM"/>
    <property type="match status" value="1"/>
</dbReference>
<dbReference type="SUPFAM" id="SSF53335">
    <property type="entry name" value="S-adenosyl-L-methionine-dependent methyltransferases"/>
    <property type="match status" value="1"/>
</dbReference>
<dbReference type="AlphaFoldDB" id="A0A9Q7AQE3"/>
<evidence type="ECO:0000313" key="8">
    <source>
        <dbReference type="Proteomes" id="UP000671879"/>
    </source>
</evidence>
<evidence type="ECO:0000256" key="2">
    <source>
        <dbReference type="ARBA" id="ARBA00022679"/>
    </source>
</evidence>
<keyword evidence="1 4" id="KW-0489">Methyltransferase</keyword>
<dbReference type="InterPro" id="IPR012340">
    <property type="entry name" value="NA-bd_OB-fold"/>
</dbReference>
<dbReference type="PROSITE" id="PS51687">
    <property type="entry name" value="SAM_MT_RNA_M5U"/>
    <property type="match status" value="1"/>
</dbReference>
<dbReference type="Proteomes" id="UP000671879">
    <property type="component" value="Chromosome"/>
</dbReference>
<dbReference type="InterPro" id="IPR010280">
    <property type="entry name" value="U5_MeTrfase_fam"/>
</dbReference>
<dbReference type="InterPro" id="IPR030390">
    <property type="entry name" value="MeTrfase_TrmA_AS"/>
</dbReference>
<dbReference type="CDD" id="cd02440">
    <property type="entry name" value="AdoMet_MTases"/>
    <property type="match status" value="1"/>
</dbReference>
<dbReference type="EMBL" id="CP072943">
    <property type="protein sequence ID" value="QTX33517.1"/>
    <property type="molecule type" value="Genomic_DNA"/>
</dbReference>
<evidence type="ECO:0000313" key="7">
    <source>
        <dbReference type="EMBL" id="QTX33517.1"/>
    </source>
</evidence>
<dbReference type="NCBIfam" id="TIGR00479">
    <property type="entry name" value="rumA"/>
    <property type="match status" value="1"/>
</dbReference>
<evidence type="ECO:0000256" key="4">
    <source>
        <dbReference type="PROSITE-ProRule" id="PRU01024"/>
    </source>
</evidence>
<feature type="binding site" evidence="4">
    <location>
        <position position="290"/>
    </location>
    <ligand>
        <name>S-adenosyl-L-methionine</name>
        <dbReference type="ChEBI" id="CHEBI:59789"/>
    </ligand>
</feature>
<dbReference type="PROSITE" id="PS01230">
    <property type="entry name" value="TRMA_1"/>
    <property type="match status" value="1"/>
</dbReference>
<comment type="similarity">
    <text evidence="4">Belongs to the class I-like SAM-binding methyltransferase superfamily. RNA M5U methyltransferase family.</text>
</comment>
<organism evidence="7 8">
    <name type="scientific">Aminithiophilus ramosus</name>
    <dbReference type="NCBI Taxonomy" id="3029084"/>
    <lineage>
        <taxon>Bacteria</taxon>
        <taxon>Thermotogati</taxon>
        <taxon>Synergistota</taxon>
        <taxon>Synergistia</taxon>
        <taxon>Synergistales</taxon>
        <taxon>Aminithiophilaceae</taxon>
        <taxon>Aminithiophilus</taxon>
    </lineage>
</organism>
<dbReference type="InterPro" id="IPR030391">
    <property type="entry name" value="MeTrfase_TrmA_CS"/>
</dbReference>
<feature type="domain" description="TRAM" evidence="6">
    <location>
        <begin position="1"/>
        <end position="60"/>
    </location>
</feature>
<dbReference type="PANTHER" id="PTHR11061">
    <property type="entry name" value="RNA M5U METHYLTRANSFERASE"/>
    <property type="match status" value="1"/>
</dbReference>
<dbReference type="Pfam" id="PF05958">
    <property type="entry name" value="tRNA_U5-meth_tr"/>
    <property type="match status" value="2"/>
</dbReference>